<dbReference type="InterPro" id="IPR038722">
    <property type="entry name" value="Ner_HTH_dom"/>
</dbReference>
<dbReference type="EMBL" id="PIDR01000195">
    <property type="protein sequence ID" value="PLO71937.1"/>
    <property type="molecule type" value="Genomic_DNA"/>
</dbReference>
<dbReference type="GO" id="GO:0003677">
    <property type="term" value="F:DNA binding"/>
    <property type="evidence" value="ECO:0007669"/>
    <property type="project" value="UniProtKB-KW"/>
</dbReference>
<reference evidence="8 9" key="1">
    <citation type="submission" date="2017-11" db="EMBL/GenBank/DDBJ databases">
        <authorList>
            <person name="Han C.G."/>
        </authorList>
    </citation>
    <scope>NUCLEOTIDE SEQUENCE [LARGE SCALE GENOMIC DNA]</scope>
    <source>
        <strain evidence="7 9">A10</strain>
        <strain evidence="6 8">A11</strain>
    </source>
</reference>
<organism evidence="6 8">
    <name type="scientific">Klebsiella michiganensis</name>
    <dbReference type="NCBI Taxonomy" id="1134687"/>
    <lineage>
        <taxon>Bacteria</taxon>
        <taxon>Pseudomonadati</taxon>
        <taxon>Pseudomonadota</taxon>
        <taxon>Gammaproteobacteria</taxon>
        <taxon>Enterobacterales</taxon>
        <taxon>Enterobacteriaceae</taxon>
        <taxon>Klebsiella/Raoultella group</taxon>
        <taxon>Klebsiella</taxon>
    </lineage>
</organism>
<dbReference type="SUPFAM" id="SSF47413">
    <property type="entry name" value="lambda repressor-like DNA-binding domains"/>
    <property type="match status" value="1"/>
</dbReference>
<evidence type="ECO:0000259" key="5">
    <source>
        <dbReference type="Pfam" id="PF13693"/>
    </source>
</evidence>
<dbReference type="Gene3D" id="1.10.260.40">
    <property type="entry name" value="lambda repressor-like DNA-binding domains"/>
    <property type="match status" value="1"/>
</dbReference>
<evidence type="ECO:0000313" key="8">
    <source>
        <dbReference type="Proteomes" id="UP000234505"/>
    </source>
</evidence>
<name>A0A2J4RKY2_9ENTR</name>
<evidence type="ECO:0000256" key="4">
    <source>
        <dbReference type="ARBA" id="ARBA00023163"/>
    </source>
</evidence>
<comment type="similarity">
    <text evidence="1">Belongs to the ner transcriptional regulatory family.</text>
</comment>
<comment type="caution">
    <text evidence="6">The sequence shown here is derived from an EMBL/GenBank/DDBJ whole genome shotgun (WGS) entry which is preliminary data.</text>
</comment>
<evidence type="ECO:0000256" key="1">
    <source>
        <dbReference type="ARBA" id="ARBA00006157"/>
    </source>
</evidence>
<gene>
    <name evidence="7" type="ORF">CWN49_08910</name>
    <name evidence="6" type="ORF">CWN50_02455</name>
</gene>
<dbReference type="OrthoDB" id="5405994at2"/>
<sequence length="85" mass="9478">MYKRIESQKCALNGTTSCDWHRADIIAELRKKGTTLASLSRNSGLNARTLNNALDRRYPKGERIIASAIGVEPSEIWPSRYGEVA</sequence>
<dbReference type="RefSeq" id="WP_071599317.1">
    <property type="nucleotide sequence ID" value="NZ_CP113794.1"/>
</dbReference>
<dbReference type="Proteomes" id="UP000234667">
    <property type="component" value="Unassembled WGS sequence"/>
</dbReference>
<evidence type="ECO:0000313" key="9">
    <source>
        <dbReference type="Proteomes" id="UP000234667"/>
    </source>
</evidence>
<dbReference type="Pfam" id="PF13693">
    <property type="entry name" value="HTH_35"/>
    <property type="match status" value="1"/>
</dbReference>
<evidence type="ECO:0000313" key="7">
    <source>
        <dbReference type="EMBL" id="PLO71937.1"/>
    </source>
</evidence>
<keyword evidence="4" id="KW-0804">Transcription</keyword>
<dbReference type="EMBL" id="PIDS01000035">
    <property type="protein sequence ID" value="PLL43986.1"/>
    <property type="molecule type" value="Genomic_DNA"/>
</dbReference>
<evidence type="ECO:0000256" key="3">
    <source>
        <dbReference type="ARBA" id="ARBA00023125"/>
    </source>
</evidence>
<keyword evidence="3" id="KW-0238">DNA-binding</keyword>
<evidence type="ECO:0000313" key="6">
    <source>
        <dbReference type="EMBL" id="PLL43986.1"/>
    </source>
</evidence>
<protein>
    <submittedName>
        <fullName evidence="6">Transcriptional regulator</fullName>
    </submittedName>
</protein>
<evidence type="ECO:0000256" key="2">
    <source>
        <dbReference type="ARBA" id="ARBA00023015"/>
    </source>
</evidence>
<proteinExistence type="inferred from homology"/>
<reference evidence="8 9" key="2">
    <citation type="submission" date="2018-01" db="EMBL/GenBank/DDBJ databases">
        <title>Genomic study of Klebsiella pneumoniae.</title>
        <authorList>
            <person name="Yang Y."/>
            <person name="Bicalho R."/>
        </authorList>
    </citation>
    <scope>NUCLEOTIDE SEQUENCE [LARGE SCALE GENOMIC DNA]</scope>
    <source>
        <strain evidence="7 9">A10</strain>
        <strain evidence="6 8">A11</strain>
    </source>
</reference>
<dbReference type="Proteomes" id="UP000234505">
    <property type="component" value="Unassembled WGS sequence"/>
</dbReference>
<accession>A0A2J4RKY2</accession>
<feature type="domain" description="Ner winged helix-turn-helix DNA-binding" evidence="5">
    <location>
        <begin position="19"/>
        <end position="82"/>
    </location>
</feature>
<keyword evidence="2" id="KW-0805">Transcription regulation</keyword>
<dbReference type="InterPro" id="IPR010982">
    <property type="entry name" value="Lambda_DNA-bd_dom_sf"/>
</dbReference>
<dbReference type="AlphaFoldDB" id="A0A2J4RKY2"/>